<organism evidence="5 6">
    <name type="scientific">Paenibacillus zeirhizosphaerae</name>
    <dbReference type="NCBI Taxonomy" id="2987519"/>
    <lineage>
        <taxon>Bacteria</taxon>
        <taxon>Bacillati</taxon>
        <taxon>Bacillota</taxon>
        <taxon>Bacilli</taxon>
        <taxon>Bacillales</taxon>
        <taxon>Paenibacillaceae</taxon>
        <taxon>Paenibacillus</taxon>
    </lineage>
</organism>
<dbReference type="RefSeq" id="WP_305756383.1">
    <property type="nucleotide sequence ID" value="NZ_JAPCKK010000030.1"/>
</dbReference>
<dbReference type="PANTHER" id="PTHR47894:SF1">
    <property type="entry name" value="HTH-TYPE TRANSCRIPTIONAL REGULATOR VQSM"/>
    <property type="match status" value="1"/>
</dbReference>
<dbReference type="Pfam" id="PF12833">
    <property type="entry name" value="HTH_18"/>
    <property type="match status" value="1"/>
</dbReference>
<dbReference type="Pfam" id="PF12625">
    <property type="entry name" value="Arabinose_bd"/>
    <property type="match status" value="1"/>
</dbReference>
<protein>
    <submittedName>
        <fullName evidence="5">AraC family transcriptional regulator</fullName>
    </submittedName>
</protein>
<accession>A0ABT9FW67</accession>
<sequence length="349" mass="39598">MQIHSVDRIKIPKGFWLGLHYLNIAPSDVVRKAGLPLTIVNDQTFITTDQYFALWQAFSDIVEDPAESTIKLSTNFENAQLPPSVMAPYHARDYRDALNRMARYKQLCAPERILIVEEGELCTIELSWLFSERPEPPMLIGVSLASLVELGRRGSGKPLNAHAVVLSRPMGNVQALEAFFGCSVRVGSERSRLILRRSDLDRPFISYNEELLEILTPVLDRSLEQKFSSSSITETVKWILKQNLASGRPDMRVIASELGMSERTLQRRLTDEGTSFKQLLTDTRRESALEYLADPKLDLKEVAFLLGYEDQNSFFRAFRQWEGDTPSHWRAEHLDANVTTDGTGITTIH</sequence>
<evidence type="ECO:0000259" key="4">
    <source>
        <dbReference type="PROSITE" id="PS01124"/>
    </source>
</evidence>
<dbReference type="InterPro" id="IPR009057">
    <property type="entry name" value="Homeodomain-like_sf"/>
</dbReference>
<dbReference type="InterPro" id="IPR018060">
    <property type="entry name" value="HTH_AraC"/>
</dbReference>
<dbReference type="PROSITE" id="PS01124">
    <property type="entry name" value="HTH_ARAC_FAMILY_2"/>
    <property type="match status" value="1"/>
</dbReference>
<comment type="caution">
    <text evidence="5">The sequence shown here is derived from an EMBL/GenBank/DDBJ whole genome shotgun (WGS) entry which is preliminary data.</text>
</comment>
<dbReference type="SUPFAM" id="SSF46689">
    <property type="entry name" value="Homeodomain-like"/>
    <property type="match status" value="1"/>
</dbReference>
<evidence type="ECO:0000256" key="2">
    <source>
        <dbReference type="ARBA" id="ARBA00023125"/>
    </source>
</evidence>
<gene>
    <name evidence="5" type="ORF">OIN60_18735</name>
</gene>
<dbReference type="EMBL" id="JAPCKK010000030">
    <property type="protein sequence ID" value="MDP4098771.1"/>
    <property type="molecule type" value="Genomic_DNA"/>
</dbReference>
<evidence type="ECO:0000256" key="1">
    <source>
        <dbReference type="ARBA" id="ARBA00023015"/>
    </source>
</evidence>
<keyword evidence="1" id="KW-0805">Transcription regulation</keyword>
<dbReference type="Gene3D" id="1.10.10.60">
    <property type="entry name" value="Homeodomain-like"/>
    <property type="match status" value="1"/>
</dbReference>
<evidence type="ECO:0000313" key="5">
    <source>
        <dbReference type="EMBL" id="MDP4098771.1"/>
    </source>
</evidence>
<dbReference type="PANTHER" id="PTHR47894">
    <property type="entry name" value="HTH-TYPE TRANSCRIPTIONAL REGULATOR GADX"/>
    <property type="match status" value="1"/>
</dbReference>
<feature type="domain" description="HTH araC/xylS-type" evidence="4">
    <location>
        <begin position="234"/>
        <end position="332"/>
    </location>
</feature>
<dbReference type="SMART" id="SM00342">
    <property type="entry name" value="HTH_ARAC"/>
    <property type="match status" value="1"/>
</dbReference>
<keyword evidence="6" id="KW-1185">Reference proteome</keyword>
<dbReference type="Proteomes" id="UP001241848">
    <property type="component" value="Unassembled WGS sequence"/>
</dbReference>
<dbReference type="InterPro" id="IPR032687">
    <property type="entry name" value="AraC-type_N"/>
</dbReference>
<evidence type="ECO:0000313" key="6">
    <source>
        <dbReference type="Proteomes" id="UP001241848"/>
    </source>
</evidence>
<keyword evidence="2" id="KW-0238">DNA-binding</keyword>
<proteinExistence type="predicted"/>
<evidence type="ECO:0000256" key="3">
    <source>
        <dbReference type="ARBA" id="ARBA00023163"/>
    </source>
</evidence>
<keyword evidence="3" id="KW-0804">Transcription</keyword>
<name>A0ABT9FW67_9BACL</name>
<reference evidence="5 6" key="1">
    <citation type="submission" date="2022-10" db="EMBL/GenBank/DDBJ databases">
        <title>Paenibacillus description and whole genome data of maize root bacterial community.</title>
        <authorList>
            <person name="Marton D."/>
            <person name="Farkas M."/>
            <person name="Cserhati M."/>
        </authorList>
    </citation>
    <scope>NUCLEOTIDE SEQUENCE [LARGE SCALE GENOMIC DNA]</scope>
    <source>
        <strain evidence="5 6">P96</strain>
    </source>
</reference>